<reference evidence="4" key="1">
    <citation type="submission" date="2012-11" db="EMBL/GenBank/DDBJ databases">
        <title>Dependencies among metagenomic species, viruses, plasmids and units of genetic variation.</title>
        <authorList>
            <person name="Nielsen H.B."/>
            <person name="Almeida M."/>
            <person name="Juncker A.S."/>
            <person name="Rasmussen S."/>
            <person name="Li J."/>
            <person name="Sunagawa S."/>
            <person name="Plichta D."/>
            <person name="Gautier L."/>
            <person name="Le Chatelier E."/>
            <person name="Peletier E."/>
            <person name="Bonde I."/>
            <person name="Nielsen T."/>
            <person name="Manichanh C."/>
            <person name="Arumugam M."/>
            <person name="Batto J."/>
            <person name="Santos M.B.Q.D."/>
            <person name="Blom N."/>
            <person name="Borruel N."/>
            <person name="Burgdorf K.S."/>
            <person name="Boumezbeur F."/>
            <person name="Casellas F."/>
            <person name="Dore J."/>
            <person name="Guarner F."/>
            <person name="Hansen T."/>
            <person name="Hildebrand F."/>
            <person name="Kaas R.S."/>
            <person name="Kennedy S."/>
            <person name="Kristiansen K."/>
            <person name="Kultima J.R."/>
            <person name="Leonard P."/>
            <person name="Levenez F."/>
            <person name="Lund O."/>
            <person name="Moumen B."/>
            <person name="Le Paslier D."/>
            <person name="Pons N."/>
            <person name="Pedersen O."/>
            <person name="Prifti E."/>
            <person name="Qin J."/>
            <person name="Raes J."/>
            <person name="Tap J."/>
            <person name="Tims S."/>
            <person name="Ussery D.W."/>
            <person name="Yamada T."/>
            <person name="MetaHit consortium"/>
            <person name="Renault P."/>
            <person name="Sicheritz-Ponten T."/>
            <person name="Bork P."/>
            <person name="Wang J."/>
            <person name="Brunak S."/>
            <person name="Ehrlich S.D."/>
        </authorList>
    </citation>
    <scope>NUCLEOTIDE SEQUENCE [LARGE SCALE GENOMIC DNA]</scope>
</reference>
<keyword evidence="2" id="KW-0812">Transmembrane</keyword>
<name>R6RBU1_9FIRM</name>
<proteinExistence type="predicted"/>
<dbReference type="CDD" id="cd16935">
    <property type="entry name" value="HATPase_AgrC-ComD-like"/>
    <property type="match status" value="1"/>
</dbReference>
<keyword evidence="2" id="KW-1133">Transmembrane helix</keyword>
<feature type="coiled-coil region" evidence="1">
    <location>
        <begin position="240"/>
        <end position="267"/>
    </location>
</feature>
<dbReference type="InterPro" id="IPR036890">
    <property type="entry name" value="HATPase_C_sf"/>
</dbReference>
<dbReference type="SUPFAM" id="SSF55874">
    <property type="entry name" value="ATPase domain of HSP90 chaperone/DNA topoisomerase II/histidine kinase"/>
    <property type="match status" value="1"/>
</dbReference>
<gene>
    <name evidence="4" type="ORF">BN788_01952</name>
</gene>
<keyword evidence="1" id="KW-0175">Coiled coil</keyword>
<feature type="transmembrane region" description="Helical" evidence="2">
    <location>
        <begin position="169"/>
        <end position="185"/>
    </location>
</feature>
<dbReference type="InterPro" id="IPR032834">
    <property type="entry name" value="NatK-like_C"/>
</dbReference>
<dbReference type="Pfam" id="PF14501">
    <property type="entry name" value="HATPase_c_5"/>
    <property type="match status" value="1"/>
</dbReference>
<dbReference type="GO" id="GO:0042802">
    <property type="term" value="F:identical protein binding"/>
    <property type="evidence" value="ECO:0007669"/>
    <property type="project" value="TreeGrafter"/>
</dbReference>
<feature type="transmembrane region" description="Helical" evidence="2">
    <location>
        <begin position="40"/>
        <end position="61"/>
    </location>
</feature>
<feature type="transmembrane region" description="Helical" evidence="2">
    <location>
        <begin position="205"/>
        <end position="224"/>
    </location>
</feature>
<dbReference type="EMBL" id="CBFJ010000115">
    <property type="protein sequence ID" value="CDC46368.1"/>
    <property type="molecule type" value="Genomic_DNA"/>
</dbReference>
<dbReference type="AlphaFoldDB" id="R6RBU1"/>
<feature type="transmembrane region" description="Helical" evidence="2">
    <location>
        <begin position="67"/>
        <end position="86"/>
    </location>
</feature>
<dbReference type="PANTHER" id="PTHR40448">
    <property type="entry name" value="TWO-COMPONENT SENSOR HISTIDINE KINASE"/>
    <property type="match status" value="1"/>
</dbReference>
<evidence type="ECO:0000256" key="1">
    <source>
        <dbReference type="SAM" id="Coils"/>
    </source>
</evidence>
<protein>
    <submittedName>
        <fullName evidence="4">Histidine kinase-DNA gyrase B-and HSP90-like ATPase</fullName>
    </submittedName>
</protein>
<feature type="transmembrane region" description="Helical" evidence="2">
    <location>
        <begin position="93"/>
        <end position="111"/>
    </location>
</feature>
<dbReference type="Gene3D" id="3.30.565.10">
    <property type="entry name" value="Histidine kinase-like ATPase, C-terminal domain"/>
    <property type="match status" value="1"/>
</dbReference>
<feature type="domain" description="Sensor histidine kinase NatK-like C-terminal" evidence="3">
    <location>
        <begin position="341"/>
        <end position="440"/>
    </location>
</feature>
<feature type="transmembrane region" description="Helical" evidence="2">
    <location>
        <begin position="131"/>
        <end position="149"/>
    </location>
</feature>
<evidence type="ECO:0000259" key="3">
    <source>
        <dbReference type="Pfam" id="PF14501"/>
    </source>
</evidence>
<dbReference type="Proteomes" id="UP000018142">
    <property type="component" value="Unassembled WGS sequence"/>
</dbReference>
<dbReference type="PANTHER" id="PTHR40448:SF1">
    <property type="entry name" value="TWO-COMPONENT SENSOR HISTIDINE KINASE"/>
    <property type="match status" value="1"/>
</dbReference>
<keyword evidence="2" id="KW-0472">Membrane</keyword>
<evidence type="ECO:0000256" key="2">
    <source>
        <dbReference type="SAM" id="Phobius"/>
    </source>
</evidence>
<evidence type="ECO:0000313" key="4">
    <source>
        <dbReference type="EMBL" id="CDC46368.1"/>
    </source>
</evidence>
<organism evidence="4 5">
    <name type="scientific">[Eubacterium] siraeum CAG:80</name>
    <dbReference type="NCBI Taxonomy" id="1263080"/>
    <lineage>
        <taxon>Bacteria</taxon>
        <taxon>Bacillati</taxon>
        <taxon>Bacillota</taxon>
        <taxon>Clostridia</taxon>
        <taxon>Eubacteriales</taxon>
        <taxon>Oscillospiraceae</taxon>
        <taxon>Oscillospiraceae incertae sedis</taxon>
    </lineage>
</organism>
<keyword evidence="4" id="KW-0418">Kinase</keyword>
<accession>R6RBU1</accession>
<sequence>MMPPLYRIAEICVYSLLNFLPFMALALYPFRSRLRFSVKITVCIIVVISFIQMGLGLWAAFFSGGKAALASVVSTVVYVVFYFIAIKVNFGKALFTLLMISNTANFVVAASKCIEGKIFPELAVQSYRWSFSLIMMVVLAVVWIPLFIYTKKVYTPAVEKEPTGIEWRYLWLIPATFYLIWYYMLYNNNGKSSLETALDTGNTVFLLFINVGAGIVYYVIAMLINEQEKNIRLSDNNHRLAMQNLQYEKLQEKIADARRAKHDVRHHILLMQEYVRNKQYGELEKYLNSYQQSLPDDTLISFCENKTVNAVMLYFAQVAKNEDIDYDVKAVIPENISVDETDLSVLFGNLIENATDACREESGDNRRIVIRAMTDEYTLCLGIDNTFTGTLKKDLGGVLYSSKHKGFGVGVESVKSIVEKYGGTYCAEVKDKMFMSSVLLNLRT</sequence>
<keyword evidence="4" id="KW-0808">Transferase</keyword>
<comment type="caution">
    <text evidence="4">The sequence shown here is derived from an EMBL/GenBank/DDBJ whole genome shotgun (WGS) entry which is preliminary data.</text>
</comment>
<evidence type="ECO:0000313" key="5">
    <source>
        <dbReference type="Proteomes" id="UP000018142"/>
    </source>
</evidence>
<feature type="transmembrane region" description="Helical" evidence="2">
    <location>
        <begin position="6"/>
        <end position="28"/>
    </location>
</feature>
<dbReference type="GO" id="GO:0016301">
    <property type="term" value="F:kinase activity"/>
    <property type="evidence" value="ECO:0007669"/>
    <property type="project" value="UniProtKB-KW"/>
</dbReference>